<feature type="region of interest" description="Disordered" evidence="1">
    <location>
        <begin position="1"/>
        <end position="53"/>
    </location>
</feature>
<dbReference type="InterPro" id="IPR046847">
    <property type="entry name" value="Xre-like_HTH"/>
</dbReference>
<feature type="domain" description="Antitoxin Xre/MbcA/ParS-like toxin-binding" evidence="2">
    <location>
        <begin position="130"/>
        <end position="178"/>
    </location>
</feature>
<reference evidence="4" key="2">
    <citation type="submission" date="2023-04" db="EMBL/GenBank/DDBJ databases">
        <authorList>
            <person name="Sun J.-Q."/>
        </authorList>
    </citation>
    <scope>NUCLEOTIDE SEQUENCE</scope>
    <source>
        <strain evidence="4">CC-YY355</strain>
    </source>
</reference>
<accession>A0ABT6MVB6</accession>
<dbReference type="InterPro" id="IPR011979">
    <property type="entry name" value="Antitox_Xre"/>
</dbReference>
<evidence type="ECO:0000313" key="4">
    <source>
        <dbReference type="EMBL" id="MDH7454385.1"/>
    </source>
</evidence>
<dbReference type="EMBL" id="JARYGX010000027">
    <property type="protein sequence ID" value="MDH7454385.1"/>
    <property type="molecule type" value="Genomic_DNA"/>
</dbReference>
<feature type="domain" description="Antitoxin Xre-like helix-turn-helix" evidence="3">
    <location>
        <begin position="75"/>
        <end position="125"/>
    </location>
</feature>
<evidence type="ECO:0000313" key="5">
    <source>
        <dbReference type="Proteomes" id="UP001160550"/>
    </source>
</evidence>
<keyword evidence="5" id="KW-1185">Reference proteome</keyword>
<evidence type="ECO:0000259" key="3">
    <source>
        <dbReference type="Pfam" id="PF20432"/>
    </source>
</evidence>
<dbReference type="RefSeq" id="WP_280943600.1">
    <property type="nucleotide sequence ID" value="NZ_JARYGX010000027.1"/>
</dbReference>
<gene>
    <name evidence="4" type="ORF">QF205_15090</name>
</gene>
<sequence>MSESMEKVLEYLGERDATPGAGGKKAPGSAAADRRKATKRGVADLASRRAARGAAAIEPDRDGRVVRYAPQIRNRAVDVLARRLAVPAERVLHVSAIPPRTFHRRQQLDQTLSPSESDRILRIARIASEAERVFGSPDKSSRWLSTEHPILGATPLDLLATDAGTQDVEEELGRIEHGIFA</sequence>
<protein>
    <submittedName>
        <fullName evidence="4">DUF2384 domain-containing protein</fullName>
    </submittedName>
</protein>
<proteinExistence type="predicted"/>
<comment type="caution">
    <text evidence="4">The sequence shown here is derived from an EMBL/GenBank/DDBJ whole genome shotgun (WGS) entry which is preliminary data.</text>
</comment>
<dbReference type="NCBIfam" id="TIGR02293">
    <property type="entry name" value="TAS_TIGR02293"/>
    <property type="match status" value="1"/>
</dbReference>
<organism evidence="4 5">
    <name type="scientific">Luteimonas composti</name>
    <dbReference type="NCBI Taxonomy" id="398257"/>
    <lineage>
        <taxon>Bacteria</taxon>
        <taxon>Pseudomonadati</taxon>
        <taxon>Pseudomonadota</taxon>
        <taxon>Gammaproteobacteria</taxon>
        <taxon>Lysobacterales</taxon>
        <taxon>Lysobacteraceae</taxon>
        <taxon>Luteimonas</taxon>
    </lineage>
</organism>
<dbReference type="Pfam" id="PF09722">
    <property type="entry name" value="Xre_MbcA_ParS_C"/>
    <property type="match status" value="1"/>
</dbReference>
<dbReference type="Pfam" id="PF20432">
    <property type="entry name" value="Xre-like-HTH"/>
    <property type="match status" value="1"/>
</dbReference>
<name>A0ABT6MVB6_9GAMM</name>
<reference evidence="4" key="1">
    <citation type="journal article" date="2007" name="Int. J. Syst. Evol. Microbiol.">
        <title>Luteimonas composti sp. nov., a moderately thermophilic bacterium isolated from food waste.</title>
        <authorList>
            <person name="Young C.C."/>
            <person name="Kampfer P."/>
            <person name="Chen W.M."/>
            <person name="Yen W.S."/>
            <person name="Arun A.B."/>
            <person name="Lai W.A."/>
            <person name="Shen F.T."/>
            <person name="Rekha P.D."/>
            <person name="Lin K.Y."/>
            <person name="Chou J.H."/>
        </authorList>
    </citation>
    <scope>NUCLEOTIDE SEQUENCE</scope>
    <source>
        <strain evidence="4">CC-YY355</strain>
    </source>
</reference>
<evidence type="ECO:0000259" key="2">
    <source>
        <dbReference type="Pfam" id="PF09722"/>
    </source>
</evidence>
<dbReference type="Proteomes" id="UP001160550">
    <property type="component" value="Unassembled WGS sequence"/>
</dbReference>
<dbReference type="InterPro" id="IPR024467">
    <property type="entry name" value="Xre/MbcA/ParS-like_toxin-bd"/>
</dbReference>
<feature type="compositionally biased region" description="Basic and acidic residues" evidence="1">
    <location>
        <begin position="1"/>
        <end position="17"/>
    </location>
</feature>
<evidence type="ECO:0000256" key="1">
    <source>
        <dbReference type="SAM" id="MobiDB-lite"/>
    </source>
</evidence>